<gene>
    <name evidence="1" type="ORF">Tco_1090881</name>
</gene>
<reference evidence="1" key="2">
    <citation type="submission" date="2022-01" db="EMBL/GenBank/DDBJ databases">
        <authorList>
            <person name="Yamashiro T."/>
            <person name="Shiraishi A."/>
            <person name="Satake H."/>
            <person name="Nakayama K."/>
        </authorList>
    </citation>
    <scope>NUCLEOTIDE SEQUENCE</scope>
</reference>
<dbReference type="EMBL" id="BQNB010020381">
    <property type="protein sequence ID" value="GJT95363.1"/>
    <property type="molecule type" value="Genomic_DNA"/>
</dbReference>
<sequence length="123" mass="14585">MANPNSNSNKWPRINRSTYGLPNIWYQSKDWGHLRRRQHLESIQRELKRENQDQIGSCMKQISEDCKKMLKNKMKEEAVYSYLNHPKRQKKQSIGQDTRQELQMLSMQTIGAHHQVLSYGLQG</sequence>
<name>A0ABQ5I7J7_9ASTR</name>
<protein>
    <submittedName>
        <fullName evidence="1">Uncharacterized protein</fullName>
    </submittedName>
</protein>
<dbReference type="Proteomes" id="UP001151760">
    <property type="component" value="Unassembled WGS sequence"/>
</dbReference>
<accession>A0ABQ5I7J7</accession>
<proteinExistence type="predicted"/>
<keyword evidence="2" id="KW-1185">Reference proteome</keyword>
<evidence type="ECO:0000313" key="1">
    <source>
        <dbReference type="EMBL" id="GJT95363.1"/>
    </source>
</evidence>
<comment type="caution">
    <text evidence="1">The sequence shown here is derived from an EMBL/GenBank/DDBJ whole genome shotgun (WGS) entry which is preliminary data.</text>
</comment>
<evidence type="ECO:0000313" key="2">
    <source>
        <dbReference type="Proteomes" id="UP001151760"/>
    </source>
</evidence>
<reference evidence="1" key="1">
    <citation type="journal article" date="2022" name="Int. J. Mol. Sci.">
        <title>Draft Genome of Tanacetum Coccineum: Genomic Comparison of Closely Related Tanacetum-Family Plants.</title>
        <authorList>
            <person name="Yamashiro T."/>
            <person name="Shiraishi A."/>
            <person name="Nakayama K."/>
            <person name="Satake H."/>
        </authorList>
    </citation>
    <scope>NUCLEOTIDE SEQUENCE</scope>
</reference>
<organism evidence="1 2">
    <name type="scientific">Tanacetum coccineum</name>
    <dbReference type="NCBI Taxonomy" id="301880"/>
    <lineage>
        <taxon>Eukaryota</taxon>
        <taxon>Viridiplantae</taxon>
        <taxon>Streptophyta</taxon>
        <taxon>Embryophyta</taxon>
        <taxon>Tracheophyta</taxon>
        <taxon>Spermatophyta</taxon>
        <taxon>Magnoliopsida</taxon>
        <taxon>eudicotyledons</taxon>
        <taxon>Gunneridae</taxon>
        <taxon>Pentapetalae</taxon>
        <taxon>asterids</taxon>
        <taxon>campanulids</taxon>
        <taxon>Asterales</taxon>
        <taxon>Asteraceae</taxon>
        <taxon>Asteroideae</taxon>
        <taxon>Anthemideae</taxon>
        <taxon>Anthemidinae</taxon>
        <taxon>Tanacetum</taxon>
    </lineage>
</organism>